<feature type="topological domain" description="Cytoplasmic" evidence="10">
    <location>
        <begin position="1"/>
        <end position="7"/>
    </location>
</feature>
<dbReference type="Proteomes" id="UP000199598">
    <property type="component" value="Unassembled WGS sequence"/>
</dbReference>
<name>A0A1I4DFA9_9HYPH</name>
<dbReference type="HAMAP" id="MF_01959">
    <property type="entry name" value="CcmE"/>
    <property type="match status" value="1"/>
</dbReference>
<keyword evidence="5 10" id="KW-0201">Cytochrome c-type biogenesis</keyword>
<comment type="subcellular location">
    <subcellularLocation>
        <location evidence="10">Cell membrane</location>
        <topology evidence="10">Single-pass type II membrane protein</topology>
    </subcellularLocation>
    <subcellularLocation>
        <location evidence="1">Membrane</location>
    </subcellularLocation>
</comment>
<feature type="binding site" description="axial binding residue" evidence="10">
    <location>
        <position position="126"/>
    </location>
    <ligand>
        <name>heme</name>
        <dbReference type="ChEBI" id="CHEBI:30413"/>
    </ligand>
    <ligandPart>
        <name>Fe</name>
        <dbReference type="ChEBI" id="CHEBI:18248"/>
    </ligandPart>
</feature>
<evidence type="ECO:0000256" key="1">
    <source>
        <dbReference type="ARBA" id="ARBA00004370"/>
    </source>
</evidence>
<keyword evidence="7 10" id="KW-1133">Transmembrane helix</keyword>
<evidence type="ECO:0000256" key="7">
    <source>
        <dbReference type="ARBA" id="ARBA00022989"/>
    </source>
</evidence>
<evidence type="ECO:0000256" key="6">
    <source>
        <dbReference type="ARBA" id="ARBA00022968"/>
    </source>
</evidence>
<keyword evidence="2 10" id="KW-0349">Heme</keyword>
<dbReference type="InterPro" id="IPR004329">
    <property type="entry name" value="CcmE"/>
</dbReference>
<keyword evidence="6 10" id="KW-0735">Signal-anchor</keyword>
<evidence type="ECO:0000313" key="12">
    <source>
        <dbReference type="Proteomes" id="UP000199598"/>
    </source>
</evidence>
<dbReference type="Gene3D" id="2.40.50.140">
    <property type="entry name" value="Nucleic acid-binding proteins"/>
    <property type="match status" value="1"/>
</dbReference>
<proteinExistence type="inferred from homology"/>
<comment type="caution">
    <text evidence="11">The sequence shown here is derived from an EMBL/GenBank/DDBJ whole genome shotgun (WGS) entry which is preliminary data.</text>
</comment>
<evidence type="ECO:0000313" key="11">
    <source>
        <dbReference type="EMBL" id="SFK91117.1"/>
    </source>
</evidence>
<keyword evidence="3 10" id="KW-0812">Transmembrane</keyword>
<evidence type="ECO:0000256" key="9">
    <source>
        <dbReference type="ARBA" id="ARBA00023136"/>
    </source>
</evidence>
<reference evidence="11 12" key="1">
    <citation type="submission" date="2016-10" db="EMBL/GenBank/DDBJ databases">
        <authorList>
            <person name="Varghese N."/>
            <person name="Submissions S."/>
        </authorList>
    </citation>
    <scope>NUCLEOTIDE SEQUENCE [LARGE SCALE GENOMIC DNA]</scope>
    <source>
        <strain evidence="11 12">DSM 16392</strain>
    </source>
</reference>
<dbReference type="NCBIfam" id="NF009731">
    <property type="entry name" value="PRK13254.1-5"/>
    <property type="match status" value="1"/>
</dbReference>
<evidence type="ECO:0000256" key="5">
    <source>
        <dbReference type="ARBA" id="ARBA00022748"/>
    </source>
</evidence>
<keyword evidence="10" id="KW-1003">Cell membrane</keyword>
<keyword evidence="9 10" id="KW-0472">Membrane</keyword>
<keyword evidence="4 10" id="KW-0479">Metal-binding</keyword>
<evidence type="ECO:0000256" key="3">
    <source>
        <dbReference type="ARBA" id="ARBA00022692"/>
    </source>
</evidence>
<dbReference type="RefSeq" id="WP_084403756.1">
    <property type="nucleotide sequence ID" value="NZ_FOSK01000011.1"/>
</dbReference>
<comment type="similarity">
    <text evidence="10">Belongs to the CcmE/CycJ family.</text>
</comment>
<protein>
    <recommendedName>
        <fullName evidence="10">Cytochrome c-type biogenesis protein CcmE</fullName>
    </recommendedName>
    <alternativeName>
        <fullName evidence="10">Cytochrome c maturation protein E</fullName>
    </alternativeName>
    <alternativeName>
        <fullName evidence="10">Heme chaperone CcmE</fullName>
    </alternativeName>
</protein>
<evidence type="ECO:0000256" key="10">
    <source>
        <dbReference type="HAMAP-Rule" id="MF_01959"/>
    </source>
</evidence>
<evidence type="ECO:0000256" key="8">
    <source>
        <dbReference type="ARBA" id="ARBA00023004"/>
    </source>
</evidence>
<dbReference type="PANTHER" id="PTHR34128:SF2">
    <property type="entry name" value="CYTOCHROME C-TYPE BIOGENESIS PROTEIN CCME HOMOLOG, MITOCHONDRIAL"/>
    <property type="match status" value="1"/>
</dbReference>
<sequence>MTRKQKRLGLIGLAGLVLGSAVGLVLYGLSSSVTYFQSPSDIAEQQVEVGQRIRLGGLVEDDSLDKSQGSVILFRVTDQAEAIPVSYKGILPDLFREGQGIIAEGHMNEKGVFIADTVLAKHDESYMPKEVYETLKEDGHWMEEEQAASAEQSTKVN</sequence>
<gene>
    <name evidence="10" type="primary">ccmE</name>
    <name evidence="10" type="synonym">cycJ</name>
    <name evidence="11" type="ORF">SAMN04488518_111121</name>
</gene>
<dbReference type="Pfam" id="PF03100">
    <property type="entry name" value="CcmE"/>
    <property type="match status" value="1"/>
</dbReference>
<dbReference type="EMBL" id="FOSK01000011">
    <property type="protein sequence ID" value="SFK91117.1"/>
    <property type="molecule type" value="Genomic_DNA"/>
</dbReference>
<dbReference type="InterPro" id="IPR036127">
    <property type="entry name" value="CcmE-like_sf"/>
</dbReference>
<feature type="binding site" description="covalent" evidence="10">
    <location>
        <position position="122"/>
    </location>
    <ligand>
        <name>heme</name>
        <dbReference type="ChEBI" id="CHEBI:30413"/>
    </ligand>
</feature>
<dbReference type="PANTHER" id="PTHR34128">
    <property type="entry name" value="CYTOCHROME C-TYPE BIOGENESIS PROTEIN CCME HOMOLOG, MITOCHONDRIAL"/>
    <property type="match status" value="1"/>
</dbReference>
<evidence type="ECO:0000256" key="2">
    <source>
        <dbReference type="ARBA" id="ARBA00022617"/>
    </source>
</evidence>
<organism evidence="11 12">
    <name type="scientific">Pseudovibrio ascidiaceicola</name>
    <dbReference type="NCBI Taxonomy" id="285279"/>
    <lineage>
        <taxon>Bacteria</taxon>
        <taxon>Pseudomonadati</taxon>
        <taxon>Pseudomonadota</taxon>
        <taxon>Alphaproteobacteria</taxon>
        <taxon>Hyphomicrobiales</taxon>
        <taxon>Stappiaceae</taxon>
        <taxon>Pseudovibrio</taxon>
    </lineage>
</organism>
<dbReference type="NCBIfam" id="NF009727">
    <property type="entry name" value="PRK13254.1-1"/>
    <property type="match status" value="1"/>
</dbReference>
<dbReference type="InterPro" id="IPR012340">
    <property type="entry name" value="NA-bd_OB-fold"/>
</dbReference>
<evidence type="ECO:0000256" key="4">
    <source>
        <dbReference type="ARBA" id="ARBA00022723"/>
    </source>
</evidence>
<accession>A0A1I4DFA9</accession>
<dbReference type="SUPFAM" id="SSF82093">
    <property type="entry name" value="Heme chaperone CcmE"/>
    <property type="match status" value="1"/>
</dbReference>
<comment type="function">
    <text evidence="10">Heme chaperone required for the biogenesis of c-type cytochromes. Transiently binds heme delivered by CcmC and transfers the heme to apo-cytochromes in a process facilitated by CcmF and CcmH.</text>
</comment>
<keyword evidence="12" id="KW-1185">Reference proteome</keyword>
<feature type="topological domain" description="Extracellular" evidence="10">
    <location>
        <begin position="29"/>
        <end position="157"/>
    </location>
</feature>
<keyword evidence="8 10" id="KW-0408">Iron</keyword>